<keyword evidence="5" id="KW-1185">Reference proteome</keyword>
<dbReference type="KEGG" id="mri:Mal4_54340"/>
<feature type="domain" description="D-serine dehydratase-like" evidence="3">
    <location>
        <begin position="260"/>
        <end position="354"/>
    </location>
</feature>
<dbReference type="GO" id="GO:0008721">
    <property type="term" value="F:D-serine ammonia-lyase activity"/>
    <property type="evidence" value="ECO:0007669"/>
    <property type="project" value="TreeGrafter"/>
</dbReference>
<dbReference type="InterPro" id="IPR001608">
    <property type="entry name" value="Ala_racemase_N"/>
</dbReference>
<dbReference type="CDD" id="cd06819">
    <property type="entry name" value="PLPDE_III_LS_D-TA"/>
    <property type="match status" value="1"/>
</dbReference>
<dbReference type="InterPro" id="IPR026956">
    <property type="entry name" value="D-ser_dehydrat-like_dom"/>
</dbReference>
<organism evidence="4 5">
    <name type="scientific">Maioricimonas rarisocia</name>
    <dbReference type="NCBI Taxonomy" id="2528026"/>
    <lineage>
        <taxon>Bacteria</taxon>
        <taxon>Pseudomonadati</taxon>
        <taxon>Planctomycetota</taxon>
        <taxon>Planctomycetia</taxon>
        <taxon>Planctomycetales</taxon>
        <taxon>Planctomycetaceae</taxon>
        <taxon>Maioricimonas</taxon>
    </lineage>
</organism>
<gene>
    <name evidence="4" type="ORF">Mal4_54340</name>
</gene>
<dbReference type="Proteomes" id="UP000320496">
    <property type="component" value="Chromosome"/>
</dbReference>
<dbReference type="PANTHER" id="PTHR28004:SF2">
    <property type="entry name" value="D-SERINE DEHYDRATASE"/>
    <property type="match status" value="1"/>
</dbReference>
<accession>A0A517ZF70</accession>
<evidence type="ECO:0000313" key="5">
    <source>
        <dbReference type="Proteomes" id="UP000320496"/>
    </source>
</evidence>
<dbReference type="EMBL" id="CP036275">
    <property type="protein sequence ID" value="QDU41069.1"/>
    <property type="molecule type" value="Genomic_DNA"/>
</dbReference>
<evidence type="ECO:0000313" key="4">
    <source>
        <dbReference type="EMBL" id="QDU41069.1"/>
    </source>
</evidence>
<dbReference type="PANTHER" id="PTHR28004">
    <property type="entry name" value="ZGC:162816-RELATED"/>
    <property type="match status" value="1"/>
</dbReference>
<dbReference type="RefSeq" id="WP_145372290.1">
    <property type="nucleotide sequence ID" value="NZ_CP036275.1"/>
</dbReference>
<sequence>MDHPIGRPLAELDTPALCIDLDTFEANIAAMAGYIADCGKQWRPHAKCHKSPAIAHRLLEAGAIGVTVAKVSEAEVFMKAGVRDVLIANMIAGETKVNRVAALCRYGDPIVAVDHFAQAEALAAACRRLGVSCRVLVEINIGMDRVGIRPGPDAIELAHGVDRLEGVRLVGVMGYEGHLLRVEDPEEKRRKIDSAIGLLEEARDRMQREGICADIVSAGGTGSYQFTSHCPAVTELQAGGGMFADPFYIEQCGVQGLSPSLTVLATVVSRPMLERGIMDSGRKTLNGELHMPVVKSTVVGRSLPDATVTALSAEHGFLKLGPESQDLTIGDKIAVIPGYSDFTTVLHDRFYGIRGGQVEVVWPLEARGCLQ</sequence>
<protein>
    <submittedName>
        <fullName evidence="4">D-threonine aldolase</fullName>
        <ecNumber evidence="4">4.1.2.42</ecNumber>
    </submittedName>
</protein>
<dbReference type="Gene3D" id="2.40.37.20">
    <property type="entry name" value="D-serine dehydratase-like domain"/>
    <property type="match status" value="1"/>
</dbReference>
<name>A0A517ZF70_9PLAN</name>
<dbReference type="Gene3D" id="3.20.20.10">
    <property type="entry name" value="Alanine racemase"/>
    <property type="match status" value="1"/>
</dbReference>
<dbReference type="EC" id="4.1.2.42" evidence="4"/>
<dbReference type="Pfam" id="PF01168">
    <property type="entry name" value="Ala_racemase_N"/>
    <property type="match status" value="1"/>
</dbReference>
<dbReference type="Pfam" id="PF14031">
    <property type="entry name" value="D-ser_dehydrat"/>
    <property type="match status" value="1"/>
</dbReference>
<dbReference type="SMART" id="SM01119">
    <property type="entry name" value="D-ser_dehydrat"/>
    <property type="match status" value="1"/>
</dbReference>
<dbReference type="GO" id="GO:0043876">
    <property type="term" value="F:D-threonine aldolase activity"/>
    <property type="evidence" value="ECO:0007669"/>
    <property type="project" value="UniProtKB-EC"/>
</dbReference>
<reference evidence="4 5" key="1">
    <citation type="submission" date="2019-02" db="EMBL/GenBank/DDBJ databases">
        <title>Deep-cultivation of Planctomycetes and their phenomic and genomic characterization uncovers novel biology.</title>
        <authorList>
            <person name="Wiegand S."/>
            <person name="Jogler M."/>
            <person name="Boedeker C."/>
            <person name="Pinto D."/>
            <person name="Vollmers J."/>
            <person name="Rivas-Marin E."/>
            <person name="Kohn T."/>
            <person name="Peeters S.H."/>
            <person name="Heuer A."/>
            <person name="Rast P."/>
            <person name="Oberbeckmann S."/>
            <person name="Bunk B."/>
            <person name="Jeske O."/>
            <person name="Meyerdierks A."/>
            <person name="Storesund J.E."/>
            <person name="Kallscheuer N."/>
            <person name="Luecker S."/>
            <person name="Lage O.M."/>
            <person name="Pohl T."/>
            <person name="Merkel B.J."/>
            <person name="Hornburger P."/>
            <person name="Mueller R.-W."/>
            <person name="Bruemmer F."/>
            <person name="Labrenz M."/>
            <person name="Spormann A.M."/>
            <person name="Op den Camp H."/>
            <person name="Overmann J."/>
            <person name="Amann R."/>
            <person name="Jetten M.S.M."/>
            <person name="Mascher T."/>
            <person name="Medema M.H."/>
            <person name="Devos D.P."/>
            <person name="Kaster A.-K."/>
            <person name="Ovreas L."/>
            <person name="Rohde M."/>
            <person name="Galperin M.Y."/>
            <person name="Jogler C."/>
        </authorList>
    </citation>
    <scope>NUCLEOTIDE SEQUENCE [LARGE SCALE GENOMIC DNA]</scope>
    <source>
        <strain evidence="4 5">Mal4</strain>
    </source>
</reference>
<dbReference type="AlphaFoldDB" id="A0A517ZF70"/>
<comment type="similarity">
    <text evidence="1">Belongs to the DSD1 family.</text>
</comment>
<proteinExistence type="inferred from homology"/>
<dbReference type="InterPro" id="IPR029066">
    <property type="entry name" value="PLP-binding_barrel"/>
</dbReference>
<evidence type="ECO:0000256" key="2">
    <source>
        <dbReference type="ARBA" id="ARBA00023239"/>
    </source>
</evidence>
<evidence type="ECO:0000259" key="3">
    <source>
        <dbReference type="SMART" id="SM01119"/>
    </source>
</evidence>
<dbReference type="InterPro" id="IPR051466">
    <property type="entry name" value="D-amino_acid_metab_enzyme"/>
</dbReference>
<dbReference type="OrthoDB" id="9788869at2"/>
<dbReference type="GO" id="GO:0036088">
    <property type="term" value="P:D-serine catabolic process"/>
    <property type="evidence" value="ECO:0007669"/>
    <property type="project" value="TreeGrafter"/>
</dbReference>
<dbReference type="SUPFAM" id="SSF51419">
    <property type="entry name" value="PLP-binding barrel"/>
    <property type="match status" value="1"/>
</dbReference>
<evidence type="ECO:0000256" key="1">
    <source>
        <dbReference type="ARBA" id="ARBA00005323"/>
    </source>
</evidence>
<dbReference type="InterPro" id="IPR042208">
    <property type="entry name" value="D-ser_dehydrat-like_sf"/>
</dbReference>
<keyword evidence="2 4" id="KW-0456">Lyase</keyword>